<dbReference type="PROSITE" id="PS51846">
    <property type="entry name" value="CNNM"/>
    <property type="match status" value="1"/>
</dbReference>
<evidence type="ECO:0000313" key="13">
    <source>
        <dbReference type="Proteomes" id="UP000320672"/>
    </source>
</evidence>
<evidence type="ECO:0000256" key="5">
    <source>
        <dbReference type="ARBA" id="ARBA00023122"/>
    </source>
</evidence>
<feature type="transmembrane region" description="Helical" evidence="9">
    <location>
        <begin position="121"/>
        <end position="141"/>
    </location>
</feature>
<evidence type="ECO:0000256" key="3">
    <source>
        <dbReference type="ARBA" id="ARBA00022737"/>
    </source>
</evidence>
<dbReference type="InterPro" id="IPR044751">
    <property type="entry name" value="Ion_transp-like_CBS"/>
</dbReference>
<name>A0A517MHD1_9BACT</name>
<feature type="transmembrane region" description="Helical" evidence="9">
    <location>
        <begin position="6"/>
        <end position="30"/>
    </location>
</feature>
<keyword evidence="13" id="KW-1185">Reference proteome</keyword>
<dbReference type="Pfam" id="PF00571">
    <property type="entry name" value="CBS"/>
    <property type="match status" value="1"/>
</dbReference>
<dbReference type="CDD" id="cd04590">
    <property type="entry name" value="CBS_pair_CorC_HlyC_assoc"/>
    <property type="match status" value="1"/>
</dbReference>
<feature type="domain" description="CNNM transmembrane" evidence="11">
    <location>
        <begin position="1"/>
        <end position="181"/>
    </location>
</feature>
<keyword evidence="2 8" id="KW-0812">Transmembrane</keyword>
<dbReference type="PANTHER" id="PTHR22777:SF4">
    <property type="entry name" value="UPF0053 PROTEIN SLL1254"/>
    <property type="match status" value="1"/>
</dbReference>
<dbReference type="EMBL" id="CP036262">
    <property type="protein sequence ID" value="QDS94288.1"/>
    <property type="molecule type" value="Genomic_DNA"/>
</dbReference>
<dbReference type="AlphaFoldDB" id="A0A517MHD1"/>
<keyword evidence="3" id="KW-0677">Repeat</keyword>
<evidence type="ECO:0000256" key="9">
    <source>
        <dbReference type="SAM" id="Phobius"/>
    </source>
</evidence>
<keyword evidence="5 7" id="KW-0129">CBS domain</keyword>
<accession>A0A517MHD1</accession>
<feature type="domain" description="CBS" evidence="10">
    <location>
        <begin position="265"/>
        <end position="323"/>
    </location>
</feature>
<evidence type="ECO:0000313" key="12">
    <source>
        <dbReference type="EMBL" id="QDS94288.1"/>
    </source>
</evidence>
<evidence type="ECO:0000256" key="7">
    <source>
        <dbReference type="PROSITE-ProRule" id="PRU00703"/>
    </source>
</evidence>
<feature type="transmembrane region" description="Helical" evidence="9">
    <location>
        <begin position="90"/>
        <end position="109"/>
    </location>
</feature>
<dbReference type="RefSeq" id="WP_145352307.1">
    <property type="nucleotide sequence ID" value="NZ_CP036262.1"/>
</dbReference>
<keyword evidence="6 8" id="KW-0472">Membrane</keyword>
<evidence type="ECO:0000259" key="11">
    <source>
        <dbReference type="PROSITE" id="PS51846"/>
    </source>
</evidence>
<evidence type="ECO:0000256" key="2">
    <source>
        <dbReference type="ARBA" id="ARBA00022692"/>
    </source>
</evidence>
<dbReference type="OrthoDB" id="9798188at2"/>
<organism evidence="12 13">
    <name type="scientific">Roseimaritima multifibrata</name>
    <dbReference type="NCBI Taxonomy" id="1930274"/>
    <lineage>
        <taxon>Bacteria</taxon>
        <taxon>Pseudomonadati</taxon>
        <taxon>Planctomycetota</taxon>
        <taxon>Planctomycetia</taxon>
        <taxon>Pirellulales</taxon>
        <taxon>Pirellulaceae</taxon>
        <taxon>Roseimaritima</taxon>
    </lineage>
</organism>
<dbReference type="InterPro" id="IPR046342">
    <property type="entry name" value="CBS_dom_sf"/>
</dbReference>
<protein>
    <submittedName>
        <fullName evidence="12">Hemolysin C</fullName>
    </submittedName>
</protein>
<dbReference type="Proteomes" id="UP000320672">
    <property type="component" value="Chromosome"/>
</dbReference>
<comment type="subcellular location">
    <subcellularLocation>
        <location evidence="1">Membrane</location>
        <topology evidence="1">Multi-pass membrane protein</topology>
    </subcellularLocation>
</comment>
<dbReference type="GO" id="GO:0005886">
    <property type="term" value="C:plasma membrane"/>
    <property type="evidence" value="ECO:0007669"/>
    <property type="project" value="TreeGrafter"/>
</dbReference>
<sequence length="359" mass="39191">MDYVLLFTYLAVAIGFSFLCSIAEAVLLSITPSYIAHLRKETTASAQRIVALKANIDRPLSAILSLNTIAHTVGAAGVGAQAASMWGDNYVGLISAVLTLLILVLSEIIPKTIGALHWRRLAGVVSIFVRWLIVLMFPLVWMSEILTKWLAGDQSQKLVTRAEIAAVAELGTSEGLLKKNESRILRNLLTLESITVEDVMTPASVVISLEKSKTLADISSEIASVPVSRIPLYDQRRDAISGFVLKNELLTAIAAGKMDQPLESFSREILAVHEDDSITAVFDTLLNARAHIAIVMDRFGGVEGIVTLEDVLETLLGLEIVDEEDVTVDMQMLARERWKSRLEKQGIKTDSIPDAPKSD</sequence>
<keyword evidence="4 8" id="KW-1133">Transmembrane helix</keyword>
<dbReference type="SUPFAM" id="SSF54631">
    <property type="entry name" value="CBS-domain pair"/>
    <property type="match status" value="1"/>
</dbReference>
<dbReference type="InterPro" id="IPR000644">
    <property type="entry name" value="CBS_dom"/>
</dbReference>
<dbReference type="KEGG" id="rml:FF011L_30670"/>
<proteinExistence type="predicted"/>
<dbReference type="PANTHER" id="PTHR22777">
    <property type="entry name" value="HEMOLYSIN-RELATED"/>
    <property type="match status" value="1"/>
</dbReference>
<evidence type="ECO:0000256" key="8">
    <source>
        <dbReference type="PROSITE-ProRule" id="PRU01193"/>
    </source>
</evidence>
<evidence type="ECO:0000256" key="4">
    <source>
        <dbReference type="ARBA" id="ARBA00022989"/>
    </source>
</evidence>
<evidence type="ECO:0000256" key="1">
    <source>
        <dbReference type="ARBA" id="ARBA00004141"/>
    </source>
</evidence>
<dbReference type="Gene3D" id="3.10.580.10">
    <property type="entry name" value="CBS-domain"/>
    <property type="match status" value="1"/>
</dbReference>
<evidence type="ECO:0000256" key="6">
    <source>
        <dbReference type="ARBA" id="ARBA00023136"/>
    </source>
</evidence>
<gene>
    <name evidence="12" type="primary">tlyC</name>
    <name evidence="12" type="ORF">FF011L_30670</name>
</gene>
<dbReference type="InterPro" id="IPR002550">
    <property type="entry name" value="CNNM"/>
</dbReference>
<evidence type="ECO:0000259" key="10">
    <source>
        <dbReference type="PROSITE" id="PS51371"/>
    </source>
</evidence>
<dbReference type="PROSITE" id="PS51371">
    <property type="entry name" value="CBS"/>
    <property type="match status" value="1"/>
</dbReference>
<reference evidence="12 13" key="1">
    <citation type="submission" date="2019-02" db="EMBL/GenBank/DDBJ databases">
        <title>Deep-cultivation of Planctomycetes and their phenomic and genomic characterization uncovers novel biology.</title>
        <authorList>
            <person name="Wiegand S."/>
            <person name="Jogler M."/>
            <person name="Boedeker C."/>
            <person name="Pinto D."/>
            <person name="Vollmers J."/>
            <person name="Rivas-Marin E."/>
            <person name="Kohn T."/>
            <person name="Peeters S.H."/>
            <person name="Heuer A."/>
            <person name="Rast P."/>
            <person name="Oberbeckmann S."/>
            <person name="Bunk B."/>
            <person name="Jeske O."/>
            <person name="Meyerdierks A."/>
            <person name="Storesund J.E."/>
            <person name="Kallscheuer N."/>
            <person name="Luecker S."/>
            <person name="Lage O.M."/>
            <person name="Pohl T."/>
            <person name="Merkel B.J."/>
            <person name="Hornburger P."/>
            <person name="Mueller R.-W."/>
            <person name="Bruemmer F."/>
            <person name="Labrenz M."/>
            <person name="Spormann A.M."/>
            <person name="Op den Camp H."/>
            <person name="Overmann J."/>
            <person name="Amann R."/>
            <person name="Jetten M.S.M."/>
            <person name="Mascher T."/>
            <person name="Medema M.H."/>
            <person name="Devos D.P."/>
            <person name="Kaster A.-K."/>
            <person name="Ovreas L."/>
            <person name="Rohde M."/>
            <person name="Galperin M.Y."/>
            <person name="Jogler C."/>
        </authorList>
    </citation>
    <scope>NUCLEOTIDE SEQUENCE [LARGE SCALE GENOMIC DNA]</scope>
    <source>
        <strain evidence="12 13">FF011L</strain>
    </source>
</reference>
<dbReference type="Pfam" id="PF01595">
    <property type="entry name" value="CNNM"/>
    <property type="match status" value="1"/>
</dbReference>